<dbReference type="KEGG" id="gbn:GEOBRER4_27080"/>
<dbReference type="Gene3D" id="3.90.190.10">
    <property type="entry name" value="Protein tyrosine phosphatase superfamily"/>
    <property type="match status" value="1"/>
</dbReference>
<comment type="similarity">
    <text evidence="1">Belongs to the ADP-ribosylglycohydrolase family.</text>
</comment>
<dbReference type="InterPro" id="IPR001763">
    <property type="entry name" value="Rhodanese-like_dom"/>
</dbReference>
<feature type="binding site" evidence="4">
    <location>
        <position position="240"/>
    </location>
    <ligand>
        <name>Mg(2+)</name>
        <dbReference type="ChEBI" id="CHEBI:18420"/>
        <label>1</label>
    </ligand>
</feature>
<dbReference type="SMART" id="SM00404">
    <property type="entry name" value="PTPc_motif"/>
    <property type="match status" value="1"/>
</dbReference>
<evidence type="ECO:0000256" key="3">
    <source>
        <dbReference type="ARBA" id="ARBA00022801"/>
    </source>
</evidence>
<comment type="cofactor">
    <cofactor evidence="4">
        <name>Mg(2+)</name>
        <dbReference type="ChEBI" id="CHEBI:18420"/>
    </cofactor>
    <text evidence="4">Binds 2 magnesium ions per subunit.</text>
</comment>
<gene>
    <name evidence="7" type="ORF">GEOBRER4_n2816</name>
</gene>
<organism evidence="7 8">
    <name type="scientific">Citrifermentans bremense</name>
    <dbReference type="NCBI Taxonomy" id="60035"/>
    <lineage>
        <taxon>Bacteria</taxon>
        <taxon>Pseudomonadati</taxon>
        <taxon>Thermodesulfobacteriota</taxon>
        <taxon>Desulfuromonadia</taxon>
        <taxon>Geobacterales</taxon>
        <taxon>Geobacteraceae</taxon>
        <taxon>Citrifermentans</taxon>
    </lineage>
</organism>
<dbReference type="PROSITE" id="PS50056">
    <property type="entry name" value="TYR_PHOSPHATASE_2"/>
    <property type="match status" value="1"/>
</dbReference>
<dbReference type="EMBL" id="AP023213">
    <property type="protein sequence ID" value="BCG47958.1"/>
    <property type="molecule type" value="Genomic_DNA"/>
</dbReference>
<dbReference type="GO" id="GO:0046872">
    <property type="term" value="F:metal ion binding"/>
    <property type="evidence" value="ECO:0007669"/>
    <property type="project" value="UniProtKB-KW"/>
</dbReference>
<dbReference type="EC" id="3.1.3.48" evidence="2"/>
<dbReference type="SUPFAM" id="SSF101478">
    <property type="entry name" value="ADP-ribosylglycohydrolase"/>
    <property type="match status" value="1"/>
</dbReference>
<dbReference type="InterPro" id="IPR057023">
    <property type="entry name" value="PTP-SAK"/>
</dbReference>
<keyword evidence="8" id="KW-1185">Reference proteome</keyword>
<dbReference type="InterPro" id="IPR005502">
    <property type="entry name" value="Ribosyl_crysJ1"/>
</dbReference>
<dbReference type="FunFam" id="3.90.190.10:FF:000157">
    <property type="entry name" value="Protein-tyrosine phosphatase"/>
    <property type="match status" value="1"/>
</dbReference>
<protein>
    <recommendedName>
        <fullName evidence="2">protein-tyrosine-phosphatase</fullName>
        <ecNumber evidence="2">3.1.3.48</ecNumber>
    </recommendedName>
</protein>
<feature type="binding site" evidence="4">
    <location>
        <position position="238"/>
    </location>
    <ligand>
        <name>Mg(2+)</name>
        <dbReference type="ChEBI" id="CHEBI:18420"/>
        <label>1</label>
    </ligand>
</feature>
<dbReference type="RefSeq" id="WP_185242776.1">
    <property type="nucleotide sequence ID" value="NZ_AP023213.1"/>
</dbReference>
<keyword evidence="3" id="KW-0378">Hydrolase</keyword>
<evidence type="ECO:0000259" key="5">
    <source>
        <dbReference type="PROSITE" id="PS50056"/>
    </source>
</evidence>
<evidence type="ECO:0000259" key="6">
    <source>
        <dbReference type="PROSITE" id="PS50206"/>
    </source>
</evidence>
<sequence>MVKTSDSHPIQIGTITLPIVGTKIGMTFCPGKKGPGLYSGHWNRDLEKDLSAIIDWGAVALVTLVEEHEFAELHVPDFRQTVIDSGLEWFHLPIVDGSIPDDRFDRALQGCRGRITELLCKGKGIVIHCRGGLGRTGLFAAMLLSDFGMEPEEAISLIRGARPGAIETLEQENYIHTYFRNNQRRNLEHFLGCMLGGAIGDALGAPIEFSTLAQIREKYGKGGLRTYDKAYGRAGAITDDTQMALFTAEGLLRACCKANEKGIGPTFPSMIHHAYQRWLITQEKQFGEVGGSGWLINCRELFSRRAPGTTCISALQDGRVRLLTDCTWHNTSKGCGAVMRVAPIGLFVQSPYVYRMWSAEQRDKEAFEIGQASGYLTHGHPSGYLPAGFLSMLIGRIIAAGVKVVVASAEFKRRRAGWLPPVVQD</sequence>
<feature type="binding site" evidence="4">
    <location>
        <position position="239"/>
    </location>
    <ligand>
        <name>Mg(2+)</name>
        <dbReference type="ChEBI" id="CHEBI:18420"/>
        <label>1</label>
    </ligand>
</feature>
<evidence type="ECO:0000313" key="8">
    <source>
        <dbReference type="Proteomes" id="UP000515472"/>
    </source>
</evidence>
<dbReference type="PANTHER" id="PTHR16222:SF24">
    <property type="entry name" value="ADP-RIBOSYLHYDROLASE ARH3"/>
    <property type="match status" value="1"/>
</dbReference>
<dbReference type="InterPro" id="IPR003595">
    <property type="entry name" value="Tyr_Pase_cat"/>
</dbReference>
<dbReference type="InterPro" id="IPR016130">
    <property type="entry name" value="Tyr_Pase_AS"/>
</dbReference>
<evidence type="ECO:0000313" key="7">
    <source>
        <dbReference type="EMBL" id="BCG47958.1"/>
    </source>
</evidence>
<dbReference type="InterPro" id="IPR029021">
    <property type="entry name" value="Prot-tyrosine_phosphatase-like"/>
</dbReference>
<feature type="domain" description="Rhodanese" evidence="6">
    <location>
        <begin position="55"/>
        <end position="168"/>
    </location>
</feature>
<proteinExistence type="inferred from homology"/>
<dbReference type="PANTHER" id="PTHR16222">
    <property type="entry name" value="ADP-RIBOSYLGLYCOHYDROLASE"/>
    <property type="match status" value="1"/>
</dbReference>
<dbReference type="AlphaFoldDB" id="A0A6S6M2Q3"/>
<evidence type="ECO:0000256" key="1">
    <source>
        <dbReference type="ARBA" id="ARBA00010702"/>
    </source>
</evidence>
<dbReference type="PROSITE" id="PS00383">
    <property type="entry name" value="TYR_PHOSPHATASE_1"/>
    <property type="match status" value="1"/>
</dbReference>
<dbReference type="SUPFAM" id="SSF52799">
    <property type="entry name" value="(Phosphotyrosine protein) phosphatases II"/>
    <property type="match status" value="1"/>
</dbReference>
<feature type="domain" description="Tyrosine specific protein phosphatases" evidence="5">
    <location>
        <begin position="102"/>
        <end position="173"/>
    </location>
</feature>
<dbReference type="Pfam" id="PF03747">
    <property type="entry name" value="ADP_ribosyl_GH"/>
    <property type="match status" value="1"/>
</dbReference>
<dbReference type="InterPro" id="IPR000387">
    <property type="entry name" value="Tyr_Pase_dom"/>
</dbReference>
<dbReference type="Proteomes" id="UP000515472">
    <property type="component" value="Chromosome"/>
</dbReference>
<dbReference type="InterPro" id="IPR036705">
    <property type="entry name" value="Ribosyl_crysJ1_sf"/>
</dbReference>
<keyword evidence="4" id="KW-0479">Metal-binding</keyword>
<dbReference type="GO" id="GO:0004725">
    <property type="term" value="F:protein tyrosine phosphatase activity"/>
    <property type="evidence" value="ECO:0007669"/>
    <property type="project" value="UniProtKB-EC"/>
</dbReference>
<reference evidence="7 8" key="1">
    <citation type="submission" date="2020-06" db="EMBL/GenBank/DDBJ databases">
        <title>Interaction of electrochemicaly active bacteria, Geobacter bremensis R4 on different carbon anode.</title>
        <authorList>
            <person name="Meng L."/>
            <person name="Yoshida N."/>
        </authorList>
    </citation>
    <scope>NUCLEOTIDE SEQUENCE [LARGE SCALE GENOMIC DNA]</scope>
    <source>
        <strain evidence="7 8">R4</strain>
    </source>
</reference>
<dbReference type="CDD" id="cd14505">
    <property type="entry name" value="CDKN3-like"/>
    <property type="match status" value="1"/>
</dbReference>
<evidence type="ECO:0000256" key="2">
    <source>
        <dbReference type="ARBA" id="ARBA00013064"/>
    </source>
</evidence>
<evidence type="ECO:0000256" key="4">
    <source>
        <dbReference type="PIRSR" id="PIRSR605502-1"/>
    </source>
</evidence>
<dbReference type="PROSITE" id="PS50206">
    <property type="entry name" value="RHODANESE_3"/>
    <property type="match status" value="1"/>
</dbReference>
<keyword evidence="4" id="KW-0460">Magnesium</keyword>
<dbReference type="Pfam" id="PF22784">
    <property type="entry name" value="PTP-SAK"/>
    <property type="match status" value="1"/>
</dbReference>
<accession>A0A6S6M2Q3</accession>
<dbReference type="Gene3D" id="1.10.4080.10">
    <property type="entry name" value="ADP-ribosylation/Crystallin J1"/>
    <property type="match status" value="1"/>
</dbReference>
<dbReference type="InterPro" id="IPR050792">
    <property type="entry name" value="ADP-ribosylglycohydrolase"/>
</dbReference>
<name>A0A6S6M2Q3_9BACT</name>